<dbReference type="InterPro" id="IPR036427">
    <property type="entry name" value="Bromodomain-like_sf"/>
</dbReference>
<gene>
    <name evidence="12" type="ORF">LIER_00613</name>
</gene>
<dbReference type="Proteomes" id="UP001454036">
    <property type="component" value="Unassembled WGS sequence"/>
</dbReference>
<evidence type="ECO:0000256" key="9">
    <source>
        <dbReference type="SAM" id="MobiDB-lite"/>
    </source>
</evidence>
<accession>A0AAV3NJ51</accession>
<feature type="compositionally biased region" description="Polar residues" evidence="9">
    <location>
        <begin position="690"/>
        <end position="700"/>
    </location>
</feature>
<evidence type="ECO:0000256" key="4">
    <source>
        <dbReference type="ARBA" id="ARBA00023117"/>
    </source>
</evidence>
<evidence type="ECO:0000256" key="8">
    <source>
        <dbReference type="SAM" id="Coils"/>
    </source>
</evidence>
<evidence type="ECO:0000256" key="2">
    <source>
        <dbReference type="ARBA" id="ARBA00023015"/>
    </source>
</evidence>
<dbReference type="PROSITE" id="PS50014">
    <property type="entry name" value="BROMODOMAIN_2"/>
    <property type="match status" value="1"/>
</dbReference>
<comment type="caution">
    <text evidence="12">The sequence shown here is derived from an EMBL/GenBank/DDBJ whole genome shotgun (WGS) entry which is preliminary data.</text>
</comment>
<proteinExistence type="predicted"/>
<dbReference type="GO" id="GO:0005634">
    <property type="term" value="C:nucleus"/>
    <property type="evidence" value="ECO:0007669"/>
    <property type="project" value="UniProtKB-SubCell"/>
</dbReference>
<keyword evidence="12" id="KW-0238">DNA-binding</keyword>
<dbReference type="PANTHER" id="PTHR46136">
    <property type="entry name" value="TRANSCRIPTION FACTOR GTE8"/>
    <property type="match status" value="1"/>
</dbReference>
<evidence type="ECO:0000256" key="3">
    <source>
        <dbReference type="ARBA" id="ARBA00023054"/>
    </source>
</evidence>
<feature type="domain" description="NET" evidence="11">
    <location>
        <begin position="315"/>
        <end position="397"/>
    </location>
</feature>
<dbReference type="GO" id="GO:0003677">
    <property type="term" value="F:DNA binding"/>
    <property type="evidence" value="ECO:0007669"/>
    <property type="project" value="UniProtKB-KW"/>
</dbReference>
<evidence type="ECO:0000256" key="6">
    <source>
        <dbReference type="ARBA" id="ARBA00023242"/>
    </source>
</evidence>
<evidence type="ECO:0000256" key="7">
    <source>
        <dbReference type="PROSITE-ProRule" id="PRU00035"/>
    </source>
</evidence>
<dbReference type="InterPro" id="IPR037377">
    <property type="entry name" value="GTE_bromo"/>
</dbReference>
<evidence type="ECO:0000313" key="13">
    <source>
        <dbReference type="Proteomes" id="UP001454036"/>
    </source>
</evidence>
<feature type="region of interest" description="Disordered" evidence="9">
    <location>
        <begin position="408"/>
        <end position="510"/>
    </location>
</feature>
<dbReference type="PANTHER" id="PTHR46136:SF33">
    <property type="entry name" value="TRANSCRIPTION FACTOR GTE10"/>
    <property type="match status" value="1"/>
</dbReference>
<organism evidence="12 13">
    <name type="scientific">Lithospermum erythrorhizon</name>
    <name type="common">Purple gromwell</name>
    <name type="synonym">Lithospermum officinale var. erythrorhizon</name>
    <dbReference type="NCBI Taxonomy" id="34254"/>
    <lineage>
        <taxon>Eukaryota</taxon>
        <taxon>Viridiplantae</taxon>
        <taxon>Streptophyta</taxon>
        <taxon>Embryophyta</taxon>
        <taxon>Tracheophyta</taxon>
        <taxon>Spermatophyta</taxon>
        <taxon>Magnoliopsida</taxon>
        <taxon>eudicotyledons</taxon>
        <taxon>Gunneridae</taxon>
        <taxon>Pentapetalae</taxon>
        <taxon>asterids</taxon>
        <taxon>lamiids</taxon>
        <taxon>Boraginales</taxon>
        <taxon>Boraginaceae</taxon>
        <taxon>Boraginoideae</taxon>
        <taxon>Lithospermeae</taxon>
        <taxon>Lithospermum</taxon>
    </lineage>
</organism>
<keyword evidence="3 8" id="KW-0175">Coiled coil</keyword>
<dbReference type="EMBL" id="BAABME010000048">
    <property type="protein sequence ID" value="GAA0138973.1"/>
    <property type="molecule type" value="Genomic_DNA"/>
</dbReference>
<dbReference type="Gene3D" id="1.20.1270.220">
    <property type="match status" value="1"/>
</dbReference>
<feature type="region of interest" description="Disordered" evidence="9">
    <location>
        <begin position="674"/>
        <end position="737"/>
    </location>
</feature>
<feature type="region of interest" description="Disordered" evidence="9">
    <location>
        <begin position="141"/>
        <end position="169"/>
    </location>
</feature>
<dbReference type="InterPro" id="IPR038336">
    <property type="entry name" value="NET_sf"/>
</dbReference>
<feature type="compositionally biased region" description="Low complexity" evidence="9">
    <location>
        <begin position="460"/>
        <end position="475"/>
    </location>
</feature>
<dbReference type="InterPro" id="IPR001487">
    <property type="entry name" value="Bromodomain"/>
</dbReference>
<dbReference type="Gene3D" id="1.20.920.10">
    <property type="entry name" value="Bromodomain-like"/>
    <property type="match status" value="1"/>
</dbReference>
<protein>
    <submittedName>
        <fullName evidence="12">DNA-binding transcription factor</fullName>
    </submittedName>
</protein>
<dbReference type="AlphaFoldDB" id="A0AAV3NJ51"/>
<evidence type="ECO:0000259" key="11">
    <source>
        <dbReference type="PROSITE" id="PS51525"/>
    </source>
</evidence>
<dbReference type="InterPro" id="IPR052442">
    <property type="entry name" value="Env_Response_Regulator"/>
</dbReference>
<feature type="coiled-coil region" evidence="8">
    <location>
        <begin position="583"/>
        <end position="661"/>
    </location>
</feature>
<comment type="subcellular location">
    <subcellularLocation>
        <location evidence="1">Nucleus</location>
    </subcellularLocation>
</comment>
<feature type="region of interest" description="Disordered" evidence="9">
    <location>
        <begin position="540"/>
        <end position="561"/>
    </location>
</feature>
<feature type="compositionally biased region" description="Basic and acidic residues" evidence="9">
    <location>
        <begin position="497"/>
        <end position="510"/>
    </location>
</feature>
<dbReference type="PROSITE" id="PS51525">
    <property type="entry name" value="NET"/>
    <property type="match status" value="1"/>
</dbReference>
<dbReference type="CDD" id="cd05506">
    <property type="entry name" value="Bromo_plant1"/>
    <property type="match status" value="1"/>
</dbReference>
<evidence type="ECO:0000313" key="12">
    <source>
        <dbReference type="EMBL" id="GAA0138973.1"/>
    </source>
</evidence>
<dbReference type="SMART" id="SM00297">
    <property type="entry name" value="BROMO"/>
    <property type="match status" value="1"/>
</dbReference>
<evidence type="ECO:0000256" key="1">
    <source>
        <dbReference type="ARBA" id="ARBA00004123"/>
    </source>
</evidence>
<dbReference type="SUPFAM" id="SSF47370">
    <property type="entry name" value="Bromodomain"/>
    <property type="match status" value="1"/>
</dbReference>
<evidence type="ECO:0000259" key="10">
    <source>
        <dbReference type="PROSITE" id="PS50014"/>
    </source>
</evidence>
<keyword evidence="5" id="KW-0804">Transcription</keyword>
<sequence length="737" mass="81830">MMGKTRKVTKGNLSQFVPDYRHAVGTMSELERMGSFRRVDTEMVASEGSSAPKRRVVSLNGDNYDRFGVPIEFFPVSQMARSERKYLEQRLNNELQQVRIFQRRVASMGSNYSEFRSLGGGIRTGALENLNRPLNEVAMVKGKEKTSQWRNGPRTKGAGARRSKSAKTGLPSSTTIFMLMKQCETLLHRLMSHAMARIFNAPVDIVELSIPDYFTIIKQPMDLGTIKSKLLSGQYSDPLGFAADVRLTFSNAMTYNPPGNEVHIMAKTMSKIFEVRWKPIEKKLSMMADFPLPIESETATTEPPTKKKVGIVEHEVKQNYVKRVMTLNEKQKLSVELEAVAAELPDSIIDFLKGNTNNSSETNDGEIEIDLESLTDETLFTLRDLLNNYRSNKQKSVGRVEPCEIELHNDSGFSNSSVQPFRGNDLADEDVDIGGKDAPISRYSPVEIEKNGAGQDNKYSSSSSSSSDSGSSSSDSDTRSASHGDSDGLKNQAQINCEKESCSSEEKLEQKGGYVGANAADVEAILSGDIQLNSKLNFDSGSSSGCQEGGGDIPPERQVSPGKNYRAALLRERFADTILKALEKDEKMDLDRLKLEREEFERKKKEDKARLLAEARAAEVAQREVEAEAEAEAKRKRELEREAARQALQKMEKTVDINENTLFLEDLEMLSSAPEPSLLGVPSPDDDQNALGSFNLQASGNPLEHLGLYMKDDDEEEEGDPQHIKDMSHASEKGNID</sequence>
<keyword evidence="6" id="KW-0539">Nucleus</keyword>
<name>A0AAV3NJ51_LITER</name>
<evidence type="ECO:0000256" key="5">
    <source>
        <dbReference type="ARBA" id="ARBA00023163"/>
    </source>
</evidence>
<dbReference type="InterPro" id="IPR027353">
    <property type="entry name" value="NET_dom"/>
</dbReference>
<keyword evidence="4 7" id="KW-0103">Bromodomain</keyword>
<feature type="compositionally biased region" description="Basic and acidic residues" evidence="9">
    <location>
        <begin position="720"/>
        <end position="737"/>
    </location>
</feature>
<dbReference type="Pfam" id="PF00439">
    <property type="entry name" value="Bromodomain"/>
    <property type="match status" value="1"/>
</dbReference>
<dbReference type="PRINTS" id="PR00503">
    <property type="entry name" value="BROMODOMAIN"/>
</dbReference>
<reference evidence="12 13" key="1">
    <citation type="submission" date="2024-01" db="EMBL/GenBank/DDBJ databases">
        <title>The complete chloroplast genome sequence of Lithospermum erythrorhizon: insights into the phylogenetic relationship among Boraginaceae species and the maternal lineages of purple gromwells.</title>
        <authorList>
            <person name="Okada T."/>
            <person name="Watanabe K."/>
        </authorList>
    </citation>
    <scope>NUCLEOTIDE SEQUENCE [LARGE SCALE GENOMIC DNA]</scope>
</reference>
<feature type="compositionally biased region" description="Basic and acidic residues" evidence="9">
    <location>
        <begin position="476"/>
        <end position="488"/>
    </location>
</feature>
<keyword evidence="2" id="KW-0805">Transcription regulation</keyword>
<feature type="domain" description="Bromo" evidence="10">
    <location>
        <begin position="191"/>
        <end position="263"/>
    </location>
</feature>
<keyword evidence="13" id="KW-1185">Reference proteome</keyword>
<dbReference type="Pfam" id="PF17035">
    <property type="entry name" value="BET"/>
    <property type="match status" value="1"/>
</dbReference>